<dbReference type="InterPro" id="IPR044835">
    <property type="entry name" value="ARF_plant"/>
</dbReference>
<dbReference type="Pfam" id="PF06507">
    <property type="entry name" value="ARF_AD"/>
    <property type="match status" value="1"/>
</dbReference>
<dbReference type="FunFam" id="2.30.30.1040:FF:000001">
    <property type="entry name" value="Auxin response factor"/>
    <property type="match status" value="1"/>
</dbReference>
<evidence type="ECO:0000256" key="4">
    <source>
        <dbReference type="ARBA" id="ARBA00023015"/>
    </source>
</evidence>
<organism evidence="12">
    <name type="scientific">Zea mays</name>
    <name type="common">Maize</name>
    <dbReference type="NCBI Taxonomy" id="4577"/>
    <lineage>
        <taxon>Eukaryota</taxon>
        <taxon>Viridiplantae</taxon>
        <taxon>Streptophyta</taxon>
        <taxon>Embryophyta</taxon>
        <taxon>Tracheophyta</taxon>
        <taxon>Spermatophyta</taxon>
        <taxon>Magnoliopsida</taxon>
        <taxon>Liliopsida</taxon>
        <taxon>Poales</taxon>
        <taxon>Poaceae</taxon>
        <taxon>PACMAD clade</taxon>
        <taxon>Panicoideae</taxon>
        <taxon>Andropogonodae</taxon>
        <taxon>Andropogoneae</taxon>
        <taxon>Tripsacinae</taxon>
        <taxon>Zea</taxon>
    </lineage>
</organism>
<reference evidence="12" key="1">
    <citation type="journal article" date="2018" name="Nat. Genet.">
        <title>Extensive intraspecific gene order and gene structural variations between Mo17 and other maize genomes.</title>
        <authorList>
            <person name="Sun S."/>
            <person name="Zhou Y."/>
            <person name="Chen J."/>
            <person name="Shi J."/>
            <person name="Zhao H."/>
            <person name="Zhao H."/>
            <person name="Song W."/>
            <person name="Zhang M."/>
            <person name="Cui Y."/>
            <person name="Dong X."/>
            <person name="Liu H."/>
            <person name="Ma X."/>
            <person name="Jiao Y."/>
            <person name="Wang B."/>
            <person name="Wei X."/>
            <person name="Stein J.C."/>
            <person name="Glaubitz J.C."/>
            <person name="Lu F."/>
            <person name="Yu G."/>
            <person name="Liang C."/>
            <person name="Fengler K."/>
            <person name="Li B."/>
            <person name="Rafalski A."/>
            <person name="Schnable P.S."/>
            <person name="Ware D.H."/>
            <person name="Buckler E.S."/>
            <person name="Lai J."/>
        </authorList>
    </citation>
    <scope>NUCLEOTIDE SEQUENCE [LARGE SCALE GENOMIC DNA]</scope>
    <source>
        <tissue evidence="12">Seedling</tissue>
    </source>
</reference>
<dbReference type="PANTHER" id="PTHR31384:SF86">
    <property type="entry name" value="AUXIN RESPONSE FACTOR 10"/>
    <property type="match status" value="1"/>
</dbReference>
<dbReference type="GO" id="GO:0005634">
    <property type="term" value="C:nucleus"/>
    <property type="evidence" value="ECO:0007669"/>
    <property type="project" value="UniProtKB-SubCell"/>
</dbReference>
<evidence type="ECO:0000259" key="11">
    <source>
        <dbReference type="PROSITE" id="PS50863"/>
    </source>
</evidence>
<protein>
    <recommendedName>
        <fullName evidence="9">Auxin response factor</fullName>
    </recommendedName>
</protein>
<evidence type="ECO:0000256" key="6">
    <source>
        <dbReference type="ARBA" id="ARBA00023163"/>
    </source>
</evidence>
<dbReference type="ExpressionAtlas" id="A0A3L6G4V4">
    <property type="expression patterns" value="baseline and differential"/>
</dbReference>
<gene>
    <name evidence="12" type="primary">ARF10</name>
    <name evidence="12" type="ORF">Zm00014a_035227</name>
</gene>
<feature type="compositionally biased region" description="Polar residues" evidence="10">
    <location>
        <begin position="529"/>
        <end position="538"/>
    </location>
</feature>
<keyword evidence="6 9" id="KW-0804">Transcription</keyword>
<evidence type="ECO:0000256" key="9">
    <source>
        <dbReference type="RuleBase" id="RU004561"/>
    </source>
</evidence>
<name>A0A3L6G4V4_MAIZE</name>
<evidence type="ECO:0000256" key="7">
    <source>
        <dbReference type="ARBA" id="ARBA00023242"/>
    </source>
</evidence>
<evidence type="ECO:0000256" key="2">
    <source>
        <dbReference type="ARBA" id="ARBA00004123"/>
    </source>
</evidence>
<sequence length="591" mass="64192">MSPEACELTLAPRMPASQAGAGAGAEPETKGSVHPQLWYACAGPTCTVPPVGTAVYYFPQGHAEHAGAAADANLHAPPFVPCRVAGVRFMAELDTDEIFVKIRLDPLRSGEPLTDVGEAQVVNDEAGQRQPTRPVISSAKTLTKSDSYSGGSLSVRRTCAETIFPKLDKSIKRPQQLVSARDVHGVEWTFRHVYRGTPERNLLTTGWSDFVNSKKLVIGDSVVFLREEDGTIHIGLRRAERASRRNAYGRQLVRANASGTGAAADGVLRAEDVVAAAVTLAAAGNPFEVVHYPRATAPAFCVRVATVIEALQVSWCPGLRFKMAFEAKDLSRISWFMGTVAGVGPADPARWPLSPWRFLQVTWDEPELVRNMNRLSPWQVELVATMPNLPHFAAPPTPTPPRKKPRMPTYKEYQSQGRQLFDPVFPLNNPLPLPHPHHHPAPTHDRNCHGFVHSSFPFPFPFPDSIAPAAAAGIQGARHANFAQFLFSDHLLSNLRRSLVLGGIRQYPGDHHAAPAPRIPIPTDDVKTGSETLRSPSHATKKGDGVKPPGIRLFGKEILTEEQMKGSHDGKATNNTSGRSGAPEFGLEPGQ</sequence>
<feature type="compositionally biased region" description="Basic and acidic residues" evidence="10">
    <location>
        <begin position="554"/>
        <end position="571"/>
    </location>
</feature>
<dbReference type="GO" id="GO:0009734">
    <property type="term" value="P:auxin-activated signaling pathway"/>
    <property type="evidence" value="ECO:0007669"/>
    <property type="project" value="UniProtKB-KW"/>
</dbReference>
<feature type="region of interest" description="Disordered" evidence="10">
    <location>
        <begin position="511"/>
        <end position="591"/>
    </location>
</feature>
<comment type="caution">
    <text evidence="12">The sequence shown here is derived from an EMBL/GenBank/DDBJ whole genome shotgun (WGS) entry which is preliminary data.</text>
</comment>
<keyword evidence="8 9" id="KW-0927">Auxin signaling pathway</keyword>
<dbReference type="Gene3D" id="2.30.30.1040">
    <property type="match status" value="1"/>
</dbReference>
<comment type="function">
    <text evidence="1 9">Auxin response factors (ARFs) are transcriptional factors that bind specifically to the DNA sequence 5'-TGTCTC-3' found in the auxin-responsive promoter elements (AuxREs).</text>
</comment>
<dbReference type="FunFam" id="2.40.330.10:FF:000001">
    <property type="entry name" value="Auxin response factor"/>
    <property type="match status" value="1"/>
</dbReference>
<dbReference type="AlphaFoldDB" id="A0A3L6G4V4"/>
<dbReference type="CDD" id="cd10017">
    <property type="entry name" value="B3_DNA"/>
    <property type="match status" value="1"/>
</dbReference>
<evidence type="ECO:0000256" key="10">
    <source>
        <dbReference type="SAM" id="MobiDB-lite"/>
    </source>
</evidence>
<dbReference type="InterPro" id="IPR010525">
    <property type="entry name" value="ARF_dom"/>
</dbReference>
<dbReference type="InterPro" id="IPR015300">
    <property type="entry name" value="DNA-bd_pseudobarrel_sf"/>
</dbReference>
<evidence type="ECO:0000256" key="1">
    <source>
        <dbReference type="ARBA" id="ARBA00003182"/>
    </source>
</evidence>
<dbReference type="GO" id="GO:0006355">
    <property type="term" value="P:regulation of DNA-templated transcription"/>
    <property type="evidence" value="ECO:0007669"/>
    <property type="project" value="InterPro"/>
</dbReference>
<dbReference type="Pfam" id="PF02362">
    <property type="entry name" value="B3"/>
    <property type="match status" value="1"/>
</dbReference>
<keyword evidence="5 9" id="KW-0238">DNA-binding</keyword>
<dbReference type="SUPFAM" id="SSF101936">
    <property type="entry name" value="DNA-binding pseudobarrel domain"/>
    <property type="match status" value="1"/>
</dbReference>
<accession>A0A3L6G4V4</accession>
<dbReference type="InterPro" id="IPR003340">
    <property type="entry name" value="B3_DNA-bd"/>
</dbReference>
<keyword evidence="7 9" id="KW-0539">Nucleus</keyword>
<feature type="domain" description="TF-B3" evidence="11">
    <location>
        <begin position="138"/>
        <end position="240"/>
    </location>
</feature>
<dbReference type="EMBL" id="NCVQ01000002">
    <property type="protein sequence ID" value="PWZ43623.1"/>
    <property type="molecule type" value="Genomic_DNA"/>
</dbReference>
<evidence type="ECO:0000313" key="12">
    <source>
        <dbReference type="EMBL" id="PWZ43623.1"/>
    </source>
</evidence>
<proteinExistence type="inferred from homology"/>
<comment type="subcellular location">
    <subcellularLocation>
        <location evidence="2 9">Nucleus</location>
    </subcellularLocation>
</comment>
<comment type="similarity">
    <text evidence="3 9">Belongs to the ARF family.</text>
</comment>
<dbReference type="PANTHER" id="PTHR31384">
    <property type="entry name" value="AUXIN RESPONSE FACTOR 4-RELATED"/>
    <property type="match status" value="1"/>
</dbReference>
<dbReference type="Proteomes" id="UP000251960">
    <property type="component" value="Chromosome 10"/>
</dbReference>
<comment type="subunit">
    <text evidence="9">Homodimers and heterodimers.</text>
</comment>
<dbReference type="SMART" id="SM01019">
    <property type="entry name" value="B3"/>
    <property type="match status" value="1"/>
</dbReference>
<evidence type="ECO:0000256" key="5">
    <source>
        <dbReference type="ARBA" id="ARBA00023125"/>
    </source>
</evidence>
<dbReference type="GO" id="GO:0003677">
    <property type="term" value="F:DNA binding"/>
    <property type="evidence" value="ECO:0007669"/>
    <property type="project" value="UniProtKB-KW"/>
</dbReference>
<evidence type="ECO:0000256" key="8">
    <source>
        <dbReference type="ARBA" id="ARBA00023294"/>
    </source>
</evidence>
<dbReference type="Gene3D" id="2.40.330.10">
    <property type="entry name" value="DNA-binding pseudobarrel domain"/>
    <property type="match status" value="1"/>
</dbReference>
<keyword evidence="4 9" id="KW-0805">Transcription regulation</keyword>
<dbReference type="PROSITE" id="PS50863">
    <property type="entry name" value="B3"/>
    <property type="match status" value="1"/>
</dbReference>
<evidence type="ECO:0000256" key="3">
    <source>
        <dbReference type="ARBA" id="ARBA00007853"/>
    </source>
</evidence>